<dbReference type="InterPro" id="IPR017941">
    <property type="entry name" value="Rieske_2Fe-2S"/>
</dbReference>
<evidence type="ECO:0000259" key="5">
    <source>
        <dbReference type="PROSITE" id="PS51296"/>
    </source>
</evidence>
<evidence type="ECO:0000313" key="7">
    <source>
        <dbReference type="Proteomes" id="UP000308133"/>
    </source>
</evidence>
<dbReference type="GO" id="GO:0051537">
    <property type="term" value="F:2 iron, 2 sulfur cluster binding"/>
    <property type="evidence" value="ECO:0007669"/>
    <property type="project" value="UniProtKB-KW"/>
</dbReference>
<accession>A0A4U7B5X3</accession>
<organism evidence="6 7">
    <name type="scientific">Elsinoe australis</name>
    <dbReference type="NCBI Taxonomy" id="40998"/>
    <lineage>
        <taxon>Eukaryota</taxon>
        <taxon>Fungi</taxon>
        <taxon>Dikarya</taxon>
        <taxon>Ascomycota</taxon>
        <taxon>Pezizomycotina</taxon>
        <taxon>Dothideomycetes</taxon>
        <taxon>Dothideomycetidae</taxon>
        <taxon>Myriangiales</taxon>
        <taxon>Elsinoaceae</taxon>
        <taxon>Elsinoe</taxon>
    </lineage>
</organism>
<dbReference type="GO" id="GO:0005737">
    <property type="term" value="C:cytoplasm"/>
    <property type="evidence" value="ECO:0007669"/>
    <property type="project" value="TreeGrafter"/>
</dbReference>
<dbReference type="Gene3D" id="3.50.50.60">
    <property type="entry name" value="FAD/NAD(P)-binding domain"/>
    <property type="match status" value="1"/>
</dbReference>
<dbReference type="InterPro" id="IPR036922">
    <property type="entry name" value="Rieske_2Fe-2S_sf"/>
</dbReference>
<dbReference type="InterPro" id="IPR036188">
    <property type="entry name" value="FAD/NAD-bd_sf"/>
</dbReference>
<dbReference type="AlphaFoldDB" id="A0A4U7B5X3"/>
<dbReference type="InterPro" id="IPR038010">
    <property type="entry name" value="YhfW_C"/>
</dbReference>
<evidence type="ECO:0000256" key="1">
    <source>
        <dbReference type="ARBA" id="ARBA00022714"/>
    </source>
</evidence>
<dbReference type="Proteomes" id="UP000308133">
    <property type="component" value="Unassembled WGS sequence"/>
</dbReference>
<gene>
    <name evidence="6" type="ORF">C1H76_2804</name>
</gene>
<dbReference type="Gene3D" id="3.30.9.10">
    <property type="entry name" value="D-Amino Acid Oxidase, subunit A, domain 2"/>
    <property type="match status" value="1"/>
</dbReference>
<reference evidence="6 7" key="1">
    <citation type="submission" date="2018-02" db="EMBL/GenBank/DDBJ databases">
        <title>Draft genome sequences of Elsinoe sp., causing black scab on jojoba.</title>
        <authorList>
            <person name="Stodart B."/>
            <person name="Jeffress S."/>
            <person name="Ash G."/>
            <person name="Arun Chinnappa K."/>
        </authorList>
    </citation>
    <scope>NUCLEOTIDE SEQUENCE [LARGE SCALE GENOMIC DNA]</scope>
    <source>
        <strain evidence="6 7">Hillstone_2</strain>
    </source>
</reference>
<dbReference type="GO" id="GO:0046872">
    <property type="term" value="F:metal ion binding"/>
    <property type="evidence" value="ECO:0007669"/>
    <property type="project" value="UniProtKB-KW"/>
</dbReference>
<sequence length="557" mass="62054">METSSHKVASPEHYMSTEGALDSVWSHTDPYAQRPRFSKLDRDLEADVVVVGSGIAGLSTAYELVKRNRQVVMLEAREALSGETDRTSGHLSSALDDGYVQIKEKHGHKGAASAYESHKFALEHVGEVAKELNIDCEWRILDGYEISQYRRGDEGYDQDLKEMNEEVAYDKTLGMPVEFHEKLAVPGWTGEVDQRGGMLWHHQATFNPTKYLFGVLEWLKKQSRFSIYTHTRVMDTKEKGGVPVVGNPKHVEVSTADGHTVTCKDVVMATCVPLQKLSVVAQMEYNRTYCVALRIPKGSYTDCIVYDTADPYHYIRFTHCDEKDDYLIIGGADHKVGQAGDEKTRFSELESWARERWTQCGAVDYQWSGQIFEPHDYVAFIGLNPGMKHTYIVTGDSGNGLTHGVLASRILADEITGTKNEWSELYDPKRVKSLLTSAKEILADDLQVNAQYKRFVETDIQDIEDLGNAQGGVLNKGTKGPTAVYKTEDGEVRMLSAVCPHMKGVLCWNTAEASWDCPVHGSRFSKDGVCVIGPAKGNLKPENEAGKRALERAETVG</sequence>
<comment type="caution">
    <text evidence="6">The sequence shown here is derived from an EMBL/GenBank/DDBJ whole genome shotgun (WGS) entry which is preliminary data.</text>
</comment>
<dbReference type="PROSITE" id="PS51296">
    <property type="entry name" value="RIESKE"/>
    <property type="match status" value="1"/>
</dbReference>
<keyword evidence="4" id="KW-0411">Iron-sulfur</keyword>
<name>A0A4U7B5X3_9PEZI</name>
<dbReference type="FunFam" id="2.102.10.10:FF:000014">
    <property type="entry name" value="Oxidoreductase, FAD dependent"/>
    <property type="match status" value="1"/>
</dbReference>
<protein>
    <submittedName>
        <fullName evidence="6">FAD dependent oxidoreductase-like protein 1</fullName>
    </submittedName>
</protein>
<evidence type="ECO:0000256" key="3">
    <source>
        <dbReference type="ARBA" id="ARBA00023004"/>
    </source>
</evidence>
<keyword evidence="3" id="KW-0408">Iron</keyword>
<dbReference type="InterPro" id="IPR006076">
    <property type="entry name" value="FAD-dep_OxRdtase"/>
</dbReference>
<dbReference type="SUPFAM" id="SSF50022">
    <property type="entry name" value="ISP domain"/>
    <property type="match status" value="1"/>
</dbReference>
<evidence type="ECO:0000256" key="4">
    <source>
        <dbReference type="ARBA" id="ARBA00023014"/>
    </source>
</evidence>
<dbReference type="SUPFAM" id="SSF51905">
    <property type="entry name" value="FAD/NAD(P)-binding domain"/>
    <property type="match status" value="1"/>
</dbReference>
<dbReference type="PANTHER" id="PTHR13847">
    <property type="entry name" value="SARCOSINE DEHYDROGENASE-RELATED"/>
    <property type="match status" value="1"/>
</dbReference>
<evidence type="ECO:0000313" key="6">
    <source>
        <dbReference type="EMBL" id="TKX24961.1"/>
    </source>
</evidence>
<dbReference type="Pfam" id="PF00355">
    <property type="entry name" value="Rieske"/>
    <property type="match status" value="1"/>
</dbReference>
<evidence type="ECO:0000256" key="2">
    <source>
        <dbReference type="ARBA" id="ARBA00022723"/>
    </source>
</evidence>
<dbReference type="EMBL" id="PTQR01000036">
    <property type="protein sequence ID" value="TKX24961.1"/>
    <property type="molecule type" value="Genomic_DNA"/>
</dbReference>
<dbReference type="CDD" id="cd03477">
    <property type="entry name" value="Rieske_YhfW_C"/>
    <property type="match status" value="1"/>
</dbReference>
<keyword evidence="1" id="KW-0001">2Fe-2S</keyword>
<keyword evidence="2" id="KW-0479">Metal-binding</keyword>
<feature type="domain" description="Rieske" evidence="5">
    <location>
        <begin position="481"/>
        <end position="541"/>
    </location>
</feature>
<dbReference type="Gene3D" id="2.102.10.10">
    <property type="entry name" value="Rieske [2Fe-2S] iron-sulphur domain"/>
    <property type="match status" value="1"/>
</dbReference>
<proteinExistence type="predicted"/>
<dbReference type="PANTHER" id="PTHR13847:SF281">
    <property type="entry name" value="FAD DEPENDENT OXIDOREDUCTASE DOMAIN-CONTAINING PROTEIN"/>
    <property type="match status" value="1"/>
</dbReference>
<dbReference type="Pfam" id="PF01266">
    <property type="entry name" value="DAO"/>
    <property type="match status" value="1"/>
</dbReference>